<dbReference type="GeneID" id="34612956"/>
<sequence>MIKRKFDVFVRSRGGGADIYGFTPSHVSNPRIGTPSIESVMKVYGSVEEAYLSAMAAVEGSSRARDELGSKIDQMKKTIADAHSNWATEVKNHNDLHDKVLVAGDKVKLAHQTLQNATLALEDRIRNALHCDVSWLKVLQALATALMFCHPATAPFAVEGAILSVGSEAFSACDDSMNTIMTDSGAKIDKDCLLKQMTVLTQGSDQLAQGLSENIKNMDNPSAKVLKRITVEKDKFDRMCDDRLNKLDGPETEAGKAAFAAFVDAISDRSDLLQKYNLSTVRLAKLRLEMVNGNESLGFLESSLPSVSDDSIRLAAKFLKSTLSSISQESFRSLYKFWRAFNCATLGPTSFYESWVKSNTMQTFGSLRAEILRINYDKTLEADQKIWWNRIKDHPRIDEVVSVSLTTKRQPHKLFALIKTREMTIDLDWDKAVAYGFHPKWFDIRLKGVQIYLVGARVDVDKLPPEARGSADTAKTIKLGIESWGNFRYVDEKGKMHEFSMPSNIFDFNYKIHKASEVGSPAGRKIWYPAAQSNALQDSSPPISSSGGSGWIPGDGSVRDEKFPLQSPLGTWTVYADPSVDLKDVTEVHCVFDLVLRKAKS</sequence>
<name>A0A1L9SJT1_9EURO</name>
<evidence type="ECO:0000313" key="1">
    <source>
        <dbReference type="EMBL" id="OJJ47415.1"/>
    </source>
</evidence>
<proteinExistence type="predicted"/>
<keyword evidence="2" id="KW-1185">Reference proteome</keyword>
<accession>A0A1L9SJT1</accession>
<dbReference type="VEuPathDB" id="FungiDB:ASPZODRAFT_16095"/>
<protein>
    <submittedName>
        <fullName evidence="1">Uncharacterized protein</fullName>
    </submittedName>
</protein>
<evidence type="ECO:0000313" key="2">
    <source>
        <dbReference type="Proteomes" id="UP000184188"/>
    </source>
</evidence>
<dbReference type="Proteomes" id="UP000184188">
    <property type="component" value="Unassembled WGS sequence"/>
</dbReference>
<dbReference type="AlphaFoldDB" id="A0A1L9SJT1"/>
<gene>
    <name evidence="1" type="ORF">ASPZODRAFT_16095</name>
</gene>
<reference evidence="2" key="1">
    <citation type="journal article" date="2017" name="Genome Biol.">
        <title>Comparative genomics reveals high biological diversity and specific adaptations in the industrially and medically important fungal genus Aspergillus.</title>
        <authorList>
            <person name="de Vries R.P."/>
            <person name="Riley R."/>
            <person name="Wiebenga A."/>
            <person name="Aguilar-Osorio G."/>
            <person name="Amillis S."/>
            <person name="Uchima C.A."/>
            <person name="Anderluh G."/>
            <person name="Asadollahi M."/>
            <person name="Askin M."/>
            <person name="Barry K."/>
            <person name="Battaglia E."/>
            <person name="Bayram O."/>
            <person name="Benocci T."/>
            <person name="Braus-Stromeyer S.A."/>
            <person name="Caldana C."/>
            <person name="Canovas D."/>
            <person name="Cerqueira G.C."/>
            <person name="Chen F."/>
            <person name="Chen W."/>
            <person name="Choi C."/>
            <person name="Clum A."/>
            <person name="Dos Santos R.A."/>
            <person name="Damasio A.R."/>
            <person name="Diallinas G."/>
            <person name="Emri T."/>
            <person name="Fekete E."/>
            <person name="Flipphi M."/>
            <person name="Freyberg S."/>
            <person name="Gallo A."/>
            <person name="Gournas C."/>
            <person name="Habgood R."/>
            <person name="Hainaut M."/>
            <person name="Harispe M.L."/>
            <person name="Henrissat B."/>
            <person name="Hilden K.S."/>
            <person name="Hope R."/>
            <person name="Hossain A."/>
            <person name="Karabika E."/>
            <person name="Karaffa L."/>
            <person name="Karanyi Z."/>
            <person name="Krasevec N."/>
            <person name="Kuo A."/>
            <person name="Kusch H."/>
            <person name="LaButti K."/>
            <person name="Lagendijk E.L."/>
            <person name="Lapidus A."/>
            <person name="Levasseur A."/>
            <person name="Lindquist E."/>
            <person name="Lipzen A."/>
            <person name="Logrieco A.F."/>
            <person name="MacCabe A."/>
            <person name="Maekelae M.R."/>
            <person name="Malavazi I."/>
            <person name="Melin P."/>
            <person name="Meyer V."/>
            <person name="Mielnichuk N."/>
            <person name="Miskei M."/>
            <person name="Molnar A.P."/>
            <person name="Mule G."/>
            <person name="Ngan C.Y."/>
            <person name="Orejas M."/>
            <person name="Orosz E."/>
            <person name="Ouedraogo J.P."/>
            <person name="Overkamp K.M."/>
            <person name="Park H.-S."/>
            <person name="Perrone G."/>
            <person name="Piumi F."/>
            <person name="Punt P.J."/>
            <person name="Ram A.F."/>
            <person name="Ramon A."/>
            <person name="Rauscher S."/>
            <person name="Record E."/>
            <person name="Riano-Pachon D.M."/>
            <person name="Robert V."/>
            <person name="Roehrig J."/>
            <person name="Ruller R."/>
            <person name="Salamov A."/>
            <person name="Salih N.S."/>
            <person name="Samson R.A."/>
            <person name="Sandor E."/>
            <person name="Sanguinetti M."/>
            <person name="Schuetze T."/>
            <person name="Sepcic K."/>
            <person name="Shelest E."/>
            <person name="Sherlock G."/>
            <person name="Sophianopoulou V."/>
            <person name="Squina F.M."/>
            <person name="Sun H."/>
            <person name="Susca A."/>
            <person name="Todd R.B."/>
            <person name="Tsang A."/>
            <person name="Unkles S.E."/>
            <person name="van de Wiele N."/>
            <person name="van Rossen-Uffink D."/>
            <person name="Oliveira J.V."/>
            <person name="Vesth T.C."/>
            <person name="Visser J."/>
            <person name="Yu J.-H."/>
            <person name="Zhou M."/>
            <person name="Andersen M.R."/>
            <person name="Archer D.B."/>
            <person name="Baker S.E."/>
            <person name="Benoit I."/>
            <person name="Brakhage A.A."/>
            <person name="Braus G.H."/>
            <person name="Fischer R."/>
            <person name="Frisvad J.C."/>
            <person name="Goldman G.H."/>
            <person name="Houbraken J."/>
            <person name="Oakley B."/>
            <person name="Pocsi I."/>
            <person name="Scazzocchio C."/>
            <person name="Seiboth B."/>
            <person name="vanKuyk P.A."/>
            <person name="Wortman J."/>
            <person name="Dyer P.S."/>
            <person name="Grigoriev I.V."/>
        </authorList>
    </citation>
    <scope>NUCLEOTIDE SEQUENCE [LARGE SCALE GENOMIC DNA]</scope>
    <source>
        <strain evidence="2">CBS 506.65</strain>
    </source>
</reference>
<organism evidence="1 2">
    <name type="scientific">Penicilliopsis zonata CBS 506.65</name>
    <dbReference type="NCBI Taxonomy" id="1073090"/>
    <lineage>
        <taxon>Eukaryota</taxon>
        <taxon>Fungi</taxon>
        <taxon>Dikarya</taxon>
        <taxon>Ascomycota</taxon>
        <taxon>Pezizomycotina</taxon>
        <taxon>Eurotiomycetes</taxon>
        <taxon>Eurotiomycetidae</taxon>
        <taxon>Eurotiales</taxon>
        <taxon>Aspergillaceae</taxon>
        <taxon>Penicilliopsis</taxon>
    </lineage>
</organism>
<dbReference type="EMBL" id="KV878341">
    <property type="protein sequence ID" value="OJJ47415.1"/>
    <property type="molecule type" value="Genomic_DNA"/>
</dbReference>
<dbReference type="OrthoDB" id="5387507at2759"/>
<dbReference type="RefSeq" id="XP_022581925.1">
    <property type="nucleotide sequence ID" value="XM_022726492.1"/>
</dbReference>